<dbReference type="InterPro" id="IPR000719">
    <property type="entry name" value="Prot_kinase_dom"/>
</dbReference>
<dbReference type="SUPFAM" id="SSF56112">
    <property type="entry name" value="Protein kinase-like (PK-like)"/>
    <property type="match status" value="1"/>
</dbReference>
<dbReference type="GO" id="GO:0005737">
    <property type="term" value="C:cytoplasm"/>
    <property type="evidence" value="ECO:0007669"/>
    <property type="project" value="TreeGrafter"/>
</dbReference>
<dbReference type="eggNOG" id="KOG0583">
    <property type="taxonomic scope" value="Eukaryota"/>
</dbReference>
<dbReference type="InterPro" id="IPR011009">
    <property type="entry name" value="Kinase-like_dom_sf"/>
</dbReference>
<accession>A0A0L0G7K7</accession>
<dbReference type="GO" id="GO:0035556">
    <property type="term" value="P:intracellular signal transduction"/>
    <property type="evidence" value="ECO:0007669"/>
    <property type="project" value="TreeGrafter"/>
</dbReference>
<dbReference type="EMBL" id="KQ241735">
    <property type="protein sequence ID" value="KNC84866.1"/>
    <property type="molecule type" value="Genomic_DNA"/>
</dbReference>
<dbReference type="PANTHER" id="PTHR24346">
    <property type="entry name" value="MAP/MICROTUBULE AFFINITY-REGULATING KINASE"/>
    <property type="match status" value="1"/>
</dbReference>
<protein>
    <recommendedName>
        <fullName evidence="6">Protein kinase domain-containing protein</fullName>
    </recommendedName>
</protein>
<evidence type="ECO:0000256" key="2">
    <source>
        <dbReference type="ARBA" id="ARBA00022679"/>
    </source>
</evidence>
<dbReference type="Gene3D" id="1.10.510.10">
    <property type="entry name" value="Transferase(Phosphotransferase) domain 1"/>
    <property type="match status" value="1"/>
</dbReference>
<dbReference type="GO" id="GO:0005524">
    <property type="term" value="F:ATP binding"/>
    <property type="evidence" value="ECO:0007669"/>
    <property type="project" value="UniProtKB-KW"/>
</dbReference>
<keyword evidence="8" id="KW-1185">Reference proteome</keyword>
<dbReference type="GO" id="GO:0004674">
    <property type="term" value="F:protein serine/threonine kinase activity"/>
    <property type="evidence" value="ECO:0007669"/>
    <property type="project" value="UniProtKB-KW"/>
</dbReference>
<dbReference type="PROSITE" id="PS50011">
    <property type="entry name" value="PROTEIN_KINASE_DOM"/>
    <property type="match status" value="1"/>
</dbReference>
<sequence>MPLLNVAETPNDLFLILEYAPGGDLYDYVEKEGAVPEKKAKKLFCQILSAVLYCHQLNVAHRDIKPGR</sequence>
<reference evidence="7 8" key="1">
    <citation type="submission" date="2011-02" db="EMBL/GenBank/DDBJ databases">
        <title>The Genome Sequence of Sphaeroforma arctica JP610.</title>
        <authorList>
            <consortium name="The Broad Institute Genome Sequencing Platform"/>
            <person name="Russ C."/>
            <person name="Cuomo C."/>
            <person name="Young S.K."/>
            <person name="Zeng Q."/>
            <person name="Gargeya S."/>
            <person name="Alvarado L."/>
            <person name="Berlin A."/>
            <person name="Chapman S.B."/>
            <person name="Chen Z."/>
            <person name="Freedman E."/>
            <person name="Gellesch M."/>
            <person name="Goldberg J."/>
            <person name="Griggs A."/>
            <person name="Gujja S."/>
            <person name="Heilman E."/>
            <person name="Heiman D."/>
            <person name="Howarth C."/>
            <person name="Mehta T."/>
            <person name="Neiman D."/>
            <person name="Pearson M."/>
            <person name="Roberts A."/>
            <person name="Saif S."/>
            <person name="Shea T."/>
            <person name="Shenoy N."/>
            <person name="Sisk P."/>
            <person name="Stolte C."/>
            <person name="Sykes S."/>
            <person name="White J."/>
            <person name="Yandava C."/>
            <person name="Burger G."/>
            <person name="Gray M.W."/>
            <person name="Holland P.W.H."/>
            <person name="King N."/>
            <person name="Lang F.B.F."/>
            <person name="Roger A.J."/>
            <person name="Ruiz-Trillo I."/>
            <person name="Haas B."/>
            <person name="Nusbaum C."/>
            <person name="Birren B."/>
        </authorList>
    </citation>
    <scope>NUCLEOTIDE SEQUENCE [LARGE SCALE GENOMIC DNA]</scope>
    <source>
        <strain evidence="7 8">JP610</strain>
    </source>
</reference>
<evidence type="ECO:0000259" key="6">
    <source>
        <dbReference type="PROSITE" id="PS50011"/>
    </source>
</evidence>
<evidence type="ECO:0000256" key="4">
    <source>
        <dbReference type="ARBA" id="ARBA00022777"/>
    </source>
</evidence>
<dbReference type="RefSeq" id="XP_014158768.1">
    <property type="nucleotide sequence ID" value="XM_014303293.1"/>
</dbReference>
<dbReference type="AlphaFoldDB" id="A0A0L0G7K7"/>
<dbReference type="GeneID" id="25903430"/>
<evidence type="ECO:0000313" key="8">
    <source>
        <dbReference type="Proteomes" id="UP000054560"/>
    </source>
</evidence>
<dbReference type="OrthoDB" id="193931at2759"/>
<keyword evidence="1" id="KW-0723">Serine/threonine-protein kinase</keyword>
<dbReference type="Pfam" id="PF00069">
    <property type="entry name" value="Pkinase"/>
    <property type="match status" value="1"/>
</dbReference>
<evidence type="ECO:0000256" key="5">
    <source>
        <dbReference type="ARBA" id="ARBA00022840"/>
    </source>
</evidence>
<feature type="domain" description="Protein kinase" evidence="6">
    <location>
        <begin position="1"/>
        <end position="68"/>
    </location>
</feature>
<keyword evidence="2" id="KW-0808">Transferase</keyword>
<keyword evidence="3" id="KW-0547">Nucleotide-binding</keyword>
<proteinExistence type="predicted"/>
<name>A0A0L0G7K7_9EUKA</name>
<organism evidence="7 8">
    <name type="scientific">Sphaeroforma arctica JP610</name>
    <dbReference type="NCBI Taxonomy" id="667725"/>
    <lineage>
        <taxon>Eukaryota</taxon>
        <taxon>Ichthyosporea</taxon>
        <taxon>Ichthyophonida</taxon>
        <taxon>Sphaeroforma</taxon>
    </lineage>
</organism>
<evidence type="ECO:0000256" key="1">
    <source>
        <dbReference type="ARBA" id="ARBA00022527"/>
    </source>
</evidence>
<keyword evidence="4" id="KW-0418">Kinase</keyword>
<gene>
    <name evidence="7" type="ORF">SARC_02926</name>
</gene>
<dbReference type="Proteomes" id="UP000054560">
    <property type="component" value="Unassembled WGS sequence"/>
</dbReference>
<keyword evidence="5" id="KW-0067">ATP-binding</keyword>
<evidence type="ECO:0000313" key="7">
    <source>
        <dbReference type="EMBL" id="KNC84866.1"/>
    </source>
</evidence>
<dbReference type="PANTHER" id="PTHR24346:SF82">
    <property type="entry name" value="KP78A-RELATED"/>
    <property type="match status" value="1"/>
</dbReference>
<dbReference type="STRING" id="667725.A0A0L0G7K7"/>
<evidence type="ECO:0000256" key="3">
    <source>
        <dbReference type="ARBA" id="ARBA00022741"/>
    </source>
</evidence>